<gene>
    <name evidence="1" type="ORF">DWW65_11250</name>
</gene>
<reference evidence="1 2" key="1">
    <citation type="submission" date="2018-08" db="EMBL/GenBank/DDBJ databases">
        <title>A genome reference for cultivated species of the human gut microbiota.</title>
        <authorList>
            <person name="Zou Y."/>
            <person name="Xue W."/>
            <person name="Luo G."/>
        </authorList>
    </citation>
    <scope>NUCLEOTIDE SEQUENCE [LARGE SCALE GENOMIC DNA]</scope>
    <source>
        <strain evidence="1 2">AF16-31</strain>
    </source>
</reference>
<dbReference type="AlphaFoldDB" id="A0A412T480"/>
<dbReference type="Pfam" id="PF14198">
    <property type="entry name" value="TnpV"/>
    <property type="match status" value="1"/>
</dbReference>
<dbReference type="InterPro" id="IPR026989">
    <property type="entry name" value="TnpV"/>
</dbReference>
<comment type="caution">
    <text evidence="1">The sequence shown here is derived from an EMBL/GenBank/DDBJ whole genome shotgun (WGS) entry which is preliminary data.</text>
</comment>
<protein>
    <submittedName>
        <fullName evidence="1">TnpV protein</fullName>
    </submittedName>
</protein>
<sequence>MNMLEGRLTEHLNAVDDETQERMDILVRQMMEKQGIMEEMKARDQMEWIRAVNGIRNMAEEIVLKELIYR</sequence>
<evidence type="ECO:0000313" key="1">
    <source>
        <dbReference type="EMBL" id="RGU44775.1"/>
    </source>
</evidence>
<evidence type="ECO:0000313" key="2">
    <source>
        <dbReference type="Proteomes" id="UP000285693"/>
    </source>
</evidence>
<dbReference type="Proteomes" id="UP000285693">
    <property type="component" value="Unassembled WGS sequence"/>
</dbReference>
<dbReference type="EMBL" id="QRXY01000014">
    <property type="protein sequence ID" value="RGU44775.1"/>
    <property type="molecule type" value="Genomic_DNA"/>
</dbReference>
<name>A0A412T480_9FIRM</name>
<organism evidence="1 2">
    <name type="scientific">Coprococcus comes</name>
    <dbReference type="NCBI Taxonomy" id="410072"/>
    <lineage>
        <taxon>Bacteria</taxon>
        <taxon>Bacillati</taxon>
        <taxon>Bacillota</taxon>
        <taxon>Clostridia</taxon>
        <taxon>Lachnospirales</taxon>
        <taxon>Lachnospiraceae</taxon>
        <taxon>Coprococcus</taxon>
    </lineage>
</organism>
<accession>A0A412T480</accession>
<proteinExistence type="predicted"/>